<dbReference type="CDD" id="cd07067">
    <property type="entry name" value="HP_PGM_like"/>
    <property type="match status" value="1"/>
</dbReference>
<dbReference type="InterPro" id="IPR029033">
    <property type="entry name" value="His_PPase_superfam"/>
</dbReference>
<protein>
    <submittedName>
        <fullName evidence="2">Histidine phosphatase family protein</fullName>
    </submittedName>
</protein>
<dbReference type="Pfam" id="PF00300">
    <property type="entry name" value="His_Phos_1"/>
    <property type="match status" value="1"/>
</dbReference>
<keyword evidence="1" id="KW-0732">Signal</keyword>
<evidence type="ECO:0000313" key="2">
    <source>
        <dbReference type="EMBL" id="MCY9692258.1"/>
    </source>
</evidence>
<feature type="signal peptide" evidence="1">
    <location>
        <begin position="1"/>
        <end position="23"/>
    </location>
</feature>
<gene>
    <name evidence="2" type="ORF">M5X19_04945</name>
</gene>
<dbReference type="Gene3D" id="3.40.50.1240">
    <property type="entry name" value="Phosphoglycerate mutase-like"/>
    <property type="match status" value="1"/>
</dbReference>
<comment type="caution">
    <text evidence="2">The sequence shown here is derived from an EMBL/GenBank/DDBJ whole genome shotgun (WGS) entry which is preliminary data.</text>
</comment>
<evidence type="ECO:0000256" key="1">
    <source>
        <dbReference type="SAM" id="SignalP"/>
    </source>
</evidence>
<organism evidence="2 3">
    <name type="scientific">Paenibacillus alginolyticus</name>
    <dbReference type="NCBI Taxonomy" id="59839"/>
    <lineage>
        <taxon>Bacteria</taxon>
        <taxon>Bacillati</taxon>
        <taxon>Bacillota</taxon>
        <taxon>Bacilli</taxon>
        <taxon>Bacillales</taxon>
        <taxon>Paenibacillaceae</taxon>
        <taxon>Paenibacillus</taxon>
    </lineage>
</organism>
<sequence length="218" mass="23864">MKRLCITVILSLFLINPTSMVGAVGTYKNLTLFAPSLLNSLRQGGYILYVRHGEATEGEDQPNFNFENCATQRNLSMSGRKQAVQFGKALRDLKIPLQVPVLASPFCRTRETAALAFGKSDVQTDPFWVNVNNLSASLPYAQQQATLVALTSVLEQIPAPGTNRVIVAHSFPDGVGLGKISPLTTVVVKPRGHGKGFEIVDRIPFDELLRLQEKTLPM</sequence>
<dbReference type="RefSeq" id="WP_268613852.1">
    <property type="nucleotide sequence ID" value="NZ_JAMDMX010000011.1"/>
</dbReference>
<reference evidence="2 3" key="1">
    <citation type="submission" date="2022-05" db="EMBL/GenBank/DDBJ databases">
        <title>Genome Sequencing of Bee-Associated Microbes.</title>
        <authorList>
            <person name="Dunlap C."/>
        </authorList>
    </citation>
    <scope>NUCLEOTIDE SEQUENCE [LARGE SCALE GENOMIC DNA]</scope>
    <source>
        <strain evidence="2 3">NRRL B-14421</strain>
    </source>
</reference>
<dbReference type="EMBL" id="JAMDMX010000011">
    <property type="protein sequence ID" value="MCY9692258.1"/>
    <property type="molecule type" value="Genomic_DNA"/>
</dbReference>
<accession>A0ABT4G7U7</accession>
<keyword evidence="3" id="KW-1185">Reference proteome</keyword>
<name>A0ABT4G7U7_9BACL</name>
<evidence type="ECO:0000313" key="3">
    <source>
        <dbReference type="Proteomes" id="UP001527099"/>
    </source>
</evidence>
<dbReference type="InterPro" id="IPR013078">
    <property type="entry name" value="His_Pase_superF_clade-1"/>
</dbReference>
<proteinExistence type="predicted"/>
<feature type="chain" id="PRO_5047333659" evidence="1">
    <location>
        <begin position="24"/>
        <end position="218"/>
    </location>
</feature>
<dbReference type="Proteomes" id="UP001527099">
    <property type="component" value="Unassembled WGS sequence"/>
</dbReference>
<dbReference type="SUPFAM" id="SSF53254">
    <property type="entry name" value="Phosphoglycerate mutase-like"/>
    <property type="match status" value="1"/>
</dbReference>